<dbReference type="SUPFAM" id="SSF50156">
    <property type="entry name" value="PDZ domain-like"/>
    <property type="match status" value="1"/>
</dbReference>
<protein>
    <submittedName>
        <fullName evidence="7">C2 domain-containing protein</fullName>
    </submittedName>
</protein>
<feature type="region of interest" description="Disordered" evidence="3">
    <location>
        <begin position="179"/>
        <end position="201"/>
    </location>
</feature>
<feature type="domain" description="C2" evidence="4">
    <location>
        <begin position="273"/>
        <end position="396"/>
    </location>
</feature>
<accession>A0A183C4D0</accession>
<dbReference type="InterPro" id="IPR036034">
    <property type="entry name" value="PDZ_sf"/>
</dbReference>
<evidence type="ECO:0000313" key="7">
    <source>
        <dbReference type="WBParaSite" id="GPLIN_000772400"/>
    </source>
</evidence>
<evidence type="ECO:0000259" key="4">
    <source>
        <dbReference type="PROSITE" id="PS50004"/>
    </source>
</evidence>
<feature type="compositionally biased region" description="Polar residues" evidence="3">
    <location>
        <begin position="179"/>
        <end position="188"/>
    </location>
</feature>
<dbReference type="SMART" id="SM00239">
    <property type="entry name" value="C2"/>
    <property type="match status" value="1"/>
</dbReference>
<feature type="domain" description="PDZ" evidence="5">
    <location>
        <begin position="46"/>
        <end position="109"/>
    </location>
</feature>
<reference evidence="6" key="1">
    <citation type="submission" date="2013-12" db="EMBL/GenBank/DDBJ databases">
        <authorList>
            <person name="Aslett M."/>
        </authorList>
    </citation>
    <scope>NUCLEOTIDE SEQUENCE [LARGE SCALE GENOMIC DNA]</scope>
    <source>
        <strain evidence="6">Lindley</strain>
    </source>
</reference>
<dbReference type="GO" id="GO:0045202">
    <property type="term" value="C:synapse"/>
    <property type="evidence" value="ECO:0007669"/>
    <property type="project" value="UniProtKB-SubCell"/>
</dbReference>
<dbReference type="SUPFAM" id="SSF49562">
    <property type="entry name" value="C2 domain (Calcium/lipid-binding domain, CaLB)"/>
    <property type="match status" value="1"/>
</dbReference>
<dbReference type="Pfam" id="PF00168">
    <property type="entry name" value="C2"/>
    <property type="match status" value="1"/>
</dbReference>
<dbReference type="GO" id="GO:0006887">
    <property type="term" value="P:exocytosis"/>
    <property type="evidence" value="ECO:0007669"/>
    <property type="project" value="InterPro"/>
</dbReference>
<dbReference type="Pfam" id="PF00595">
    <property type="entry name" value="PDZ"/>
    <property type="match status" value="1"/>
</dbReference>
<feature type="region of interest" description="Disordered" evidence="3">
    <location>
        <begin position="150"/>
        <end position="169"/>
    </location>
</feature>
<dbReference type="Gene3D" id="2.30.42.10">
    <property type="match status" value="1"/>
</dbReference>
<name>A0A183C4D0_GLOPA</name>
<keyword evidence="1" id="KW-0770">Synapse</keyword>
<dbReference type="Proteomes" id="UP000050741">
    <property type="component" value="Unassembled WGS sequence"/>
</dbReference>
<feature type="compositionally biased region" description="Gly residues" evidence="3">
    <location>
        <begin position="150"/>
        <end position="161"/>
    </location>
</feature>
<dbReference type="InterPro" id="IPR001478">
    <property type="entry name" value="PDZ"/>
</dbReference>
<dbReference type="GO" id="GO:0031267">
    <property type="term" value="F:small GTPase binding"/>
    <property type="evidence" value="ECO:0007669"/>
    <property type="project" value="InterPro"/>
</dbReference>
<dbReference type="SMART" id="SM00228">
    <property type="entry name" value="PDZ"/>
    <property type="match status" value="1"/>
</dbReference>
<dbReference type="PROSITE" id="PS50106">
    <property type="entry name" value="PDZ"/>
    <property type="match status" value="1"/>
</dbReference>
<dbReference type="PANTHER" id="PTHR12157">
    <property type="entry name" value="REGULATING SYNAPTIC MEMBRANE EXOCYTOSIS PROTEIN"/>
    <property type="match status" value="1"/>
</dbReference>
<evidence type="ECO:0000256" key="1">
    <source>
        <dbReference type="ARBA" id="ARBA00023018"/>
    </source>
</evidence>
<keyword evidence="6" id="KW-1185">Reference proteome</keyword>
<dbReference type="AlphaFoldDB" id="A0A183C4D0"/>
<reference evidence="7" key="3">
    <citation type="submission" date="2016-06" db="UniProtKB">
        <authorList>
            <consortium name="WormBaseParasite"/>
        </authorList>
    </citation>
    <scope>IDENTIFICATION</scope>
</reference>
<sequence length="441" mass="48609">MQPSSDFYGRRDISRTPRGCFVDTTNRPLNNNNNNNNSRNVVKRDLGIRVVGGKKLSNGDLGAFITMLDTSKAHETLGELREGDQILEWNGVLLGGKTFEEVERVIQASNLGEIELIVRSRRNLYDNGDELEDDEYRLNGADNECRGIYGGPGGENGGGEFGRQQRQTSTRKNIAFADSTKNGSNWHSPSEPPPIPAHRAQHNNHINTNQQQHQSSTTTDEWCAEIKWPPSSVLRRKGCGGGGTMPSPHSNDDGYGDGVGVEHVGGGGGGHASAGHLQVAIAYDRQNWVLSIRLIAAHGLATCGQELPNPFIKVYLLPERKVSNKRRTKYVPASCNPIWDQLVEYSIPPNQLERHYLELTVLDYDRHTVDMDSRIIGQVLVGLGDPLSLNGTPKWLALQCAPPVSALMRNCSPMDTHFQLPNRTYYNPAVLDLLDGYPAIA</sequence>
<evidence type="ECO:0000313" key="6">
    <source>
        <dbReference type="Proteomes" id="UP000050741"/>
    </source>
</evidence>
<dbReference type="PANTHER" id="PTHR12157:SF21">
    <property type="entry name" value="RAB3 INTERACTING MOLECULE, ISOFORM F"/>
    <property type="match status" value="1"/>
</dbReference>
<dbReference type="InterPro" id="IPR000008">
    <property type="entry name" value="C2_dom"/>
</dbReference>
<dbReference type="InterPro" id="IPR035892">
    <property type="entry name" value="C2_domain_sf"/>
</dbReference>
<dbReference type="GO" id="GO:0016020">
    <property type="term" value="C:membrane"/>
    <property type="evidence" value="ECO:0007669"/>
    <property type="project" value="InterPro"/>
</dbReference>
<feature type="region of interest" description="Disordered" evidence="3">
    <location>
        <begin position="19"/>
        <end position="39"/>
    </location>
</feature>
<proteinExistence type="predicted"/>
<organism evidence="6 7">
    <name type="scientific">Globodera pallida</name>
    <name type="common">Potato cyst nematode worm</name>
    <name type="synonym">Heterodera pallida</name>
    <dbReference type="NCBI Taxonomy" id="36090"/>
    <lineage>
        <taxon>Eukaryota</taxon>
        <taxon>Metazoa</taxon>
        <taxon>Ecdysozoa</taxon>
        <taxon>Nematoda</taxon>
        <taxon>Chromadorea</taxon>
        <taxon>Rhabditida</taxon>
        <taxon>Tylenchina</taxon>
        <taxon>Tylenchomorpha</taxon>
        <taxon>Tylenchoidea</taxon>
        <taxon>Heteroderidae</taxon>
        <taxon>Heteroderinae</taxon>
        <taxon>Globodera</taxon>
    </lineage>
</organism>
<dbReference type="PROSITE" id="PS50004">
    <property type="entry name" value="C2"/>
    <property type="match status" value="1"/>
</dbReference>
<evidence type="ECO:0000259" key="5">
    <source>
        <dbReference type="PROSITE" id="PS50106"/>
    </source>
</evidence>
<evidence type="ECO:0000256" key="2">
    <source>
        <dbReference type="ARBA" id="ARBA00034103"/>
    </source>
</evidence>
<dbReference type="WBParaSite" id="GPLIN_000772400">
    <property type="protein sequence ID" value="GPLIN_000772400"/>
    <property type="gene ID" value="GPLIN_000772400"/>
</dbReference>
<dbReference type="Gene3D" id="2.60.40.150">
    <property type="entry name" value="C2 domain"/>
    <property type="match status" value="1"/>
</dbReference>
<dbReference type="InterPro" id="IPR039032">
    <property type="entry name" value="Rim-like"/>
</dbReference>
<comment type="subcellular location">
    <subcellularLocation>
        <location evidence="2">Synapse</location>
    </subcellularLocation>
</comment>
<reference evidence="6" key="2">
    <citation type="submission" date="2014-05" db="EMBL/GenBank/DDBJ databases">
        <title>The genome and life-stage specific transcriptomes of Globodera pallida elucidate key aspects of plant parasitism by a cyst nematode.</title>
        <authorList>
            <person name="Cotton J.A."/>
            <person name="Lilley C.J."/>
            <person name="Jones L.M."/>
            <person name="Kikuchi T."/>
            <person name="Reid A.J."/>
            <person name="Thorpe P."/>
            <person name="Tsai I.J."/>
            <person name="Beasley H."/>
            <person name="Blok V."/>
            <person name="Cock P.J.A."/>
            <person name="Van den Akker S.E."/>
            <person name="Holroyd N."/>
            <person name="Hunt M."/>
            <person name="Mantelin S."/>
            <person name="Naghra H."/>
            <person name="Pain A."/>
            <person name="Palomares-Rius J.E."/>
            <person name="Zarowiecki M."/>
            <person name="Berriman M."/>
            <person name="Jones J.T."/>
            <person name="Urwin P.E."/>
        </authorList>
    </citation>
    <scope>NUCLEOTIDE SEQUENCE [LARGE SCALE GENOMIC DNA]</scope>
    <source>
        <strain evidence="6">Lindley</strain>
    </source>
</reference>
<evidence type="ECO:0000256" key="3">
    <source>
        <dbReference type="SAM" id="MobiDB-lite"/>
    </source>
</evidence>